<evidence type="ECO:0000313" key="2">
    <source>
        <dbReference type="Proteomes" id="UP000095280"/>
    </source>
</evidence>
<feature type="region of interest" description="Disordered" evidence="1">
    <location>
        <begin position="112"/>
        <end position="139"/>
    </location>
</feature>
<name>A0A1I8FPF6_9PLAT</name>
<evidence type="ECO:0000313" key="3">
    <source>
        <dbReference type="WBParaSite" id="maker-unitig_41187-snap-gene-0.2-mRNA-1"/>
    </source>
</evidence>
<proteinExistence type="predicted"/>
<dbReference type="AlphaFoldDB" id="A0A1I8FPF6"/>
<reference evidence="3" key="1">
    <citation type="submission" date="2016-11" db="UniProtKB">
        <authorList>
            <consortium name="WormBaseParasite"/>
        </authorList>
    </citation>
    <scope>IDENTIFICATION</scope>
</reference>
<keyword evidence="2" id="KW-1185">Reference proteome</keyword>
<dbReference type="WBParaSite" id="maker-unitig_41187-snap-gene-0.2-mRNA-1">
    <property type="protein sequence ID" value="maker-unitig_41187-snap-gene-0.2-mRNA-1"/>
    <property type="gene ID" value="maker-unitig_41187-snap-gene-0.2"/>
</dbReference>
<evidence type="ECO:0000256" key="1">
    <source>
        <dbReference type="SAM" id="MobiDB-lite"/>
    </source>
</evidence>
<organism evidence="2 3">
    <name type="scientific">Macrostomum lignano</name>
    <dbReference type="NCBI Taxonomy" id="282301"/>
    <lineage>
        <taxon>Eukaryota</taxon>
        <taxon>Metazoa</taxon>
        <taxon>Spiralia</taxon>
        <taxon>Lophotrochozoa</taxon>
        <taxon>Platyhelminthes</taxon>
        <taxon>Rhabditophora</taxon>
        <taxon>Macrostomorpha</taxon>
        <taxon>Macrostomida</taxon>
        <taxon>Macrostomidae</taxon>
        <taxon>Macrostomum</taxon>
    </lineage>
</organism>
<protein>
    <submittedName>
        <fullName evidence="3">cDNA</fullName>
    </submittedName>
</protein>
<dbReference type="Proteomes" id="UP000095280">
    <property type="component" value="Unplaced"/>
</dbReference>
<sequence length="157" mass="16639">MYGRAQLRAAGTHLLVPSLPGMLAGLLGINAAERDPGLQRCSRHLFMPEVPTDPARPSPAIPGPLKRAKFSKMAQHLEYNHIPASLSSHPVRRRGLPAAQVPRHLRQAVAGVRGRGGQCRDRPGRGPLPSADAVHQAPTPEAGCAHAVRPAHQGSAV</sequence>
<accession>A0A1I8FPF6</accession>